<keyword evidence="4" id="KW-1185">Reference proteome</keyword>
<evidence type="ECO:0000259" key="2">
    <source>
        <dbReference type="PROSITE" id="PS50110"/>
    </source>
</evidence>
<dbReference type="GO" id="GO:0000160">
    <property type="term" value="P:phosphorelay signal transduction system"/>
    <property type="evidence" value="ECO:0007669"/>
    <property type="project" value="InterPro"/>
</dbReference>
<evidence type="ECO:0000256" key="1">
    <source>
        <dbReference type="PROSITE-ProRule" id="PRU00169"/>
    </source>
</evidence>
<dbReference type="Pfam" id="PF00072">
    <property type="entry name" value="Response_reg"/>
    <property type="match status" value="1"/>
</dbReference>
<dbReference type="PROSITE" id="PS50110">
    <property type="entry name" value="RESPONSE_REGULATORY"/>
    <property type="match status" value="1"/>
</dbReference>
<feature type="domain" description="Response regulatory" evidence="2">
    <location>
        <begin position="5"/>
        <end position="54"/>
    </location>
</feature>
<dbReference type="RefSeq" id="WP_241654556.1">
    <property type="nucleotide sequence ID" value="NZ_RDSM01000002.1"/>
</dbReference>
<dbReference type="EMBL" id="RDSM01000002">
    <property type="protein sequence ID" value="RXH55903.1"/>
    <property type="molecule type" value="Genomic_DNA"/>
</dbReference>
<dbReference type="Proteomes" id="UP000289437">
    <property type="component" value="Unassembled WGS sequence"/>
</dbReference>
<sequence>MAHERILVVDDEPSVRSIVAALLERSGYRVFVAASAQEALNLLLHEQGSMTSMS</sequence>
<dbReference type="Gene3D" id="3.40.50.2300">
    <property type="match status" value="1"/>
</dbReference>
<evidence type="ECO:0000313" key="3">
    <source>
        <dbReference type="EMBL" id="RXH55903.1"/>
    </source>
</evidence>
<name>A0A4Q0SXM7_9BACT</name>
<dbReference type="AlphaFoldDB" id="A0A4Q0SXM7"/>
<protein>
    <recommendedName>
        <fullName evidence="2">Response regulatory domain-containing protein</fullName>
    </recommendedName>
</protein>
<dbReference type="SUPFAM" id="SSF52172">
    <property type="entry name" value="CheY-like"/>
    <property type="match status" value="1"/>
</dbReference>
<proteinExistence type="predicted"/>
<organism evidence="3 4">
    <name type="scientific">Granulicella sibirica</name>
    <dbReference type="NCBI Taxonomy" id="2479048"/>
    <lineage>
        <taxon>Bacteria</taxon>
        <taxon>Pseudomonadati</taxon>
        <taxon>Acidobacteriota</taxon>
        <taxon>Terriglobia</taxon>
        <taxon>Terriglobales</taxon>
        <taxon>Acidobacteriaceae</taxon>
        <taxon>Granulicella</taxon>
    </lineage>
</organism>
<evidence type="ECO:0000313" key="4">
    <source>
        <dbReference type="Proteomes" id="UP000289437"/>
    </source>
</evidence>
<reference evidence="4" key="2">
    <citation type="submission" date="2019-02" db="EMBL/GenBank/DDBJ databases">
        <title>Granulicella sibirica sp. nov., a psychrotolerant acidobacterium isolated from an organic soil layer in forested tundra, West Siberia.</title>
        <authorList>
            <person name="Oshkin I.Y."/>
            <person name="Kulichevskaya I.S."/>
            <person name="Rijpstra W.I.C."/>
            <person name="Sinninghe Damste J.S."/>
            <person name="Rakitin A.L."/>
            <person name="Ravin N.V."/>
            <person name="Dedysh S.N."/>
        </authorList>
    </citation>
    <scope>NUCLEOTIDE SEQUENCE [LARGE SCALE GENOMIC DNA]</scope>
    <source>
        <strain evidence="4">AF10</strain>
    </source>
</reference>
<reference evidence="3 4" key="1">
    <citation type="submission" date="2018-11" db="EMBL/GenBank/DDBJ databases">
        <authorList>
            <person name="Mardanov A.V."/>
            <person name="Ravin N.V."/>
            <person name="Dedysh S.N."/>
        </authorList>
    </citation>
    <scope>NUCLEOTIDE SEQUENCE [LARGE SCALE GENOMIC DNA]</scope>
    <source>
        <strain evidence="3 4">AF10</strain>
    </source>
</reference>
<accession>A0A4Q0SXM7</accession>
<comment type="caution">
    <text evidence="3">The sequence shown here is derived from an EMBL/GenBank/DDBJ whole genome shotgun (WGS) entry which is preliminary data.</text>
</comment>
<dbReference type="InterPro" id="IPR011006">
    <property type="entry name" value="CheY-like_superfamily"/>
</dbReference>
<comment type="caution">
    <text evidence="1">Lacks conserved residue(s) required for the propagation of feature annotation.</text>
</comment>
<dbReference type="InterPro" id="IPR001789">
    <property type="entry name" value="Sig_transdc_resp-reg_receiver"/>
</dbReference>
<gene>
    <name evidence="3" type="ORF">GRAN_2760</name>
</gene>